<keyword evidence="3" id="KW-0393">Immunoglobulin domain</keyword>
<dbReference type="InterPro" id="IPR013098">
    <property type="entry name" value="Ig_I-set"/>
</dbReference>
<accession>A0A8C3KMZ0</accession>
<dbReference type="PANTHER" id="PTHR47633:SF4">
    <property type="entry name" value="MYOPALLADIN ISOFORM X1"/>
    <property type="match status" value="1"/>
</dbReference>
<evidence type="ECO:0000256" key="1">
    <source>
        <dbReference type="ARBA" id="ARBA00004496"/>
    </source>
</evidence>
<name>A0A8C3KMZ0_9CHAR</name>
<organism evidence="5 6">
    <name type="scientific">Calidris pygmaea</name>
    <name type="common">Spoon-billed sandpiper</name>
    <dbReference type="NCBI Taxonomy" id="425635"/>
    <lineage>
        <taxon>Eukaryota</taxon>
        <taxon>Metazoa</taxon>
        <taxon>Chordata</taxon>
        <taxon>Craniata</taxon>
        <taxon>Vertebrata</taxon>
        <taxon>Euteleostomi</taxon>
        <taxon>Archelosauria</taxon>
        <taxon>Archosauria</taxon>
        <taxon>Dinosauria</taxon>
        <taxon>Saurischia</taxon>
        <taxon>Theropoda</taxon>
        <taxon>Coelurosauria</taxon>
        <taxon>Aves</taxon>
        <taxon>Neognathae</taxon>
        <taxon>Neoaves</taxon>
        <taxon>Charadriiformes</taxon>
        <taxon>Scolopacidae</taxon>
        <taxon>Calidris</taxon>
    </lineage>
</organism>
<dbReference type="Ensembl" id="ENSCPGT00000025571.1">
    <property type="protein sequence ID" value="ENSCPGP00000023403.1"/>
    <property type="gene ID" value="ENSCPGG00000016209.1"/>
</dbReference>
<evidence type="ECO:0000313" key="6">
    <source>
        <dbReference type="Proteomes" id="UP000694419"/>
    </source>
</evidence>
<dbReference type="FunFam" id="2.60.40.10:FF:000425">
    <property type="entry name" value="Myosin light chain kinase"/>
    <property type="match status" value="1"/>
</dbReference>
<evidence type="ECO:0000313" key="5">
    <source>
        <dbReference type="Ensembl" id="ENSCPGP00000023403.1"/>
    </source>
</evidence>
<dbReference type="Proteomes" id="UP000694419">
    <property type="component" value="Unplaced"/>
</dbReference>
<keyword evidence="2" id="KW-0963">Cytoplasm</keyword>
<feature type="domain" description="Ig-like" evidence="4">
    <location>
        <begin position="62"/>
        <end position="152"/>
    </location>
</feature>
<dbReference type="InterPro" id="IPR003599">
    <property type="entry name" value="Ig_sub"/>
</dbReference>
<reference evidence="5" key="2">
    <citation type="submission" date="2025-09" db="UniProtKB">
        <authorList>
            <consortium name="Ensembl"/>
        </authorList>
    </citation>
    <scope>IDENTIFICATION</scope>
</reference>
<protein>
    <recommendedName>
        <fullName evidence="4">Ig-like domain-containing protein</fullName>
    </recommendedName>
</protein>
<dbReference type="SUPFAM" id="SSF48726">
    <property type="entry name" value="Immunoglobulin"/>
    <property type="match status" value="1"/>
</dbReference>
<comment type="subcellular location">
    <subcellularLocation>
        <location evidence="1">Cytoplasm</location>
    </subcellularLocation>
</comment>
<dbReference type="SMART" id="SM00409">
    <property type="entry name" value="IG"/>
    <property type="match status" value="1"/>
</dbReference>
<dbReference type="PANTHER" id="PTHR47633">
    <property type="entry name" value="IMMUNOGLOBULIN"/>
    <property type="match status" value="1"/>
</dbReference>
<dbReference type="InterPro" id="IPR007110">
    <property type="entry name" value="Ig-like_dom"/>
</dbReference>
<dbReference type="PROSITE" id="PS50835">
    <property type="entry name" value="IG_LIKE"/>
    <property type="match status" value="1"/>
</dbReference>
<evidence type="ECO:0000259" key="4">
    <source>
        <dbReference type="PROSITE" id="PS50835"/>
    </source>
</evidence>
<sequence>MAHTAYTSKRSLLRMLGCIVYMDALAVLPFCERRQQPPDQPQAEVFRTPCEALEPSGRDMPPAFLKALSRRRLYEGSTLRLVAEVVGVPKPGVKWYHNKSLLEMHERVRIEKDGDKCVLEITNVQKADGGQYLCHAVNIVGEARTMCKGSLVVVAQQGPLFSSNRFQMLKSGREM</sequence>
<dbReference type="Pfam" id="PF07679">
    <property type="entry name" value="I-set"/>
    <property type="match status" value="1"/>
</dbReference>
<evidence type="ECO:0000256" key="2">
    <source>
        <dbReference type="ARBA" id="ARBA00022490"/>
    </source>
</evidence>
<keyword evidence="6" id="KW-1185">Reference proteome</keyword>
<dbReference type="InterPro" id="IPR036179">
    <property type="entry name" value="Ig-like_dom_sf"/>
</dbReference>
<dbReference type="InterPro" id="IPR013783">
    <property type="entry name" value="Ig-like_fold"/>
</dbReference>
<dbReference type="GO" id="GO:0005737">
    <property type="term" value="C:cytoplasm"/>
    <property type="evidence" value="ECO:0007669"/>
    <property type="project" value="UniProtKB-SubCell"/>
</dbReference>
<dbReference type="Gene3D" id="2.60.40.10">
    <property type="entry name" value="Immunoglobulins"/>
    <property type="match status" value="1"/>
</dbReference>
<proteinExistence type="predicted"/>
<dbReference type="SMART" id="SM00408">
    <property type="entry name" value="IGc2"/>
    <property type="match status" value="1"/>
</dbReference>
<dbReference type="InterPro" id="IPR003598">
    <property type="entry name" value="Ig_sub2"/>
</dbReference>
<reference evidence="5" key="1">
    <citation type="submission" date="2025-08" db="UniProtKB">
        <authorList>
            <consortium name="Ensembl"/>
        </authorList>
    </citation>
    <scope>IDENTIFICATION</scope>
</reference>
<evidence type="ECO:0000256" key="3">
    <source>
        <dbReference type="ARBA" id="ARBA00023319"/>
    </source>
</evidence>
<dbReference type="AlphaFoldDB" id="A0A8C3KMZ0"/>